<dbReference type="HOGENOM" id="CLU_026673_3_3_11"/>
<dbReference type="Proteomes" id="UP000007809">
    <property type="component" value="Chromosome"/>
</dbReference>
<dbReference type="EC" id="1.6.5.5" evidence="4"/>
<evidence type="ECO:0000313" key="5">
    <source>
        <dbReference type="Proteomes" id="UP000007809"/>
    </source>
</evidence>
<dbReference type="GO" id="GO:0070402">
    <property type="term" value="F:NADPH binding"/>
    <property type="evidence" value="ECO:0007669"/>
    <property type="project" value="TreeGrafter"/>
</dbReference>
<protein>
    <submittedName>
        <fullName evidence="4">NADPH:quinone reductase</fullName>
        <ecNumber evidence="4">1.6.5.5</ecNumber>
    </submittedName>
</protein>
<dbReference type="InterPro" id="IPR020843">
    <property type="entry name" value="ER"/>
</dbReference>
<dbReference type="eggNOG" id="COG0604">
    <property type="taxonomic scope" value="Bacteria"/>
</dbReference>
<dbReference type="STRING" id="675635.Psed_5840"/>
<name>F4D1Q4_PSEUX</name>
<organism evidence="4 5">
    <name type="scientific">Pseudonocardia dioxanivorans (strain ATCC 55486 / DSM 44775 / JCM 13855 / CB1190)</name>
    <dbReference type="NCBI Taxonomy" id="675635"/>
    <lineage>
        <taxon>Bacteria</taxon>
        <taxon>Bacillati</taxon>
        <taxon>Actinomycetota</taxon>
        <taxon>Actinomycetes</taxon>
        <taxon>Pseudonocardiales</taxon>
        <taxon>Pseudonocardiaceae</taxon>
        <taxon>Pseudonocardia</taxon>
    </lineage>
</organism>
<sequence>MERLTGRMTTAIVATAFGGPEVLSVVDVDVPAPGPGEVTVRVVAASVNPIDHKRFSGTMGADPARLPMRIGSEAAGVVTAVGPGAEGPAGPLAVGDEVVVYPAPGAFAGELTVAARNVVPKPADVSWEEAAAVLLVGATAVHALEVVGAGAGDTLVVHGASGGVGSLVTQLALARGAAVVATASERHHETLRGYGAVPVTYGAGLADRIRRAAPSGVDAAVDTVGTDEAVDTSLELVADRRRIVSIAAFGRASEGIALIGGGPGADPGTEIRSNAWRTLLPALADGTLRVVVARTFPLVEAAEAIALVESGHAGGKVVLRP</sequence>
<keyword evidence="5" id="KW-1185">Reference proteome</keyword>
<dbReference type="PANTHER" id="PTHR48106">
    <property type="entry name" value="QUINONE OXIDOREDUCTASE PIG3-RELATED"/>
    <property type="match status" value="1"/>
</dbReference>
<dbReference type="Pfam" id="PF08240">
    <property type="entry name" value="ADH_N"/>
    <property type="match status" value="1"/>
</dbReference>
<dbReference type="CDD" id="cd05289">
    <property type="entry name" value="MDR_like_2"/>
    <property type="match status" value="1"/>
</dbReference>
<dbReference type="SUPFAM" id="SSF51735">
    <property type="entry name" value="NAD(P)-binding Rossmann-fold domains"/>
    <property type="match status" value="1"/>
</dbReference>
<reference evidence="4 5" key="1">
    <citation type="journal article" date="2011" name="J. Bacteriol.">
        <title>Genome sequence of the 1,4-dioxane-degrading Pseudonocardia dioxanivorans strain CB1190.</title>
        <authorList>
            <person name="Sales C.M."/>
            <person name="Mahendra S."/>
            <person name="Grostern A."/>
            <person name="Parales R.E."/>
            <person name="Goodwin L.A."/>
            <person name="Woyke T."/>
            <person name="Nolan M."/>
            <person name="Lapidus A."/>
            <person name="Chertkov O."/>
            <person name="Ovchinnikova G."/>
            <person name="Sczyrba A."/>
            <person name="Alvarez-Cohen L."/>
        </authorList>
    </citation>
    <scope>NUCLEOTIDE SEQUENCE [LARGE SCALE GENOMIC DNA]</scope>
    <source>
        <strain evidence="5">ATCC 55486 / DSM 44775 / JCM 13855 / CB1190</strain>
    </source>
</reference>
<dbReference type="Gene3D" id="3.90.180.10">
    <property type="entry name" value="Medium-chain alcohol dehydrogenases, catalytic domain"/>
    <property type="match status" value="1"/>
</dbReference>
<dbReference type="InterPro" id="IPR013154">
    <property type="entry name" value="ADH-like_N"/>
</dbReference>
<dbReference type="SUPFAM" id="SSF50129">
    <property type="entry name" value="GroES-like"/>
    <property type="match status" value="1"/>
</dbReference>
<keyword evidence="2 4" id="KW-0560">Oxidoreductase</keyword>
<evidence type="ECO:0000259" key="3">
    <source>
        <dbReference type="SMART" id="SM00829"/>
    </source>
</evidence>
<evidence type="ECO:0000256" key="1">
    <source>
        <dbReference type="ARBA" id="ARBA00022857"/>
    </source>
</evidence>
<evidence type="ECO:0000313" key="4">
    <source>
        <dbReference type="EMBL" id="AEA27964.1"/>
    </source>
</evidence>
<dbReference type="SMART" id="SM00829">
    <property type="entry name" value="PKS_ER"/>
    <property type="match status" value="1"/>
</dbReference>
<keyword evidence="1" id="KW-0521">NADP</keyword>
<proteinExistence type="predicted"/>
<dbReference type="InterPro" id="IPR036291">
    <property type="entry name" value="NAD(P)-bd_dom_sf"/>
</dbReference>
<dbReference type="InterPro" id="IPR011032">
    <property type="entry name" value="GroES-like_sf"/>
</dbReference>
<dbReference type="EMBL" id="CP002593">
    <property type="protein sequence ID" value="AEA27964.1"/>
    <property type="molecule type" value="Genomic_DNA"/>
</dbReference>
<dbReference type="AlphaFoldDB" id="F4D1Q4"/>
<feature type="domain" description="Enoyl reductase (ER)" evidence="3">
    <location>
        <begin position="18"/>
        <end position="319"/>
    </location>
</feature>
<accession>F4D1Q4</accession>
<gene>
    <name evidence="4" type="ordered locus">Psed_5840</name>
</gene>
<dbReference type="Gene3D" id="3.40.50.720">
    <property type="entry name" value="NAD(P)-binding Rossmann-like Domain"/>
    <property type="match status" value="1"/>
</dbReference>
<dbReference type="GO" id="GO:0003960">
    <property type="term" value="F:quinone reductase (NADPH) activity"/>
    <property type="evidence" value="ECO:0007669"/>
    <property type="project" value="UniProtKB-EC"/>
</dbReference>
<evidence type="ECO:0000256" key="2">
    <source>
        <dbReference type="ARBA" id="ARBA00023002"/>
    </source>
</evidence>
<dbReference type="KEGG" id="pdx:Psed_5840"/>
<dbReference type="Pfam" id="PF13602">
    <property type="entry name" value="ADH_zinc_N_2"/>
    <property type="match status" value="1"/>
</dbReference>